<feature type="region of interest" description="Disordered" evidence="1">
    <location>
        <begin position="97"/>
        <end position="128"/>
    </location>
</feature>
<reference evidence="2 3" key="1">
    <citation type="journal article" date="2018" name="Sci. Rep.">
        <title>Characterisation of pathogen-specific regions and novel effector candidates in Fusarium oxysporum f. sp. cepae.</title>
        <authorList>
            <person name="Armitage A.D."/>
            <person name="Taylor A."/>
            <person name="Sobczyk M.K."/>
            <person name="Baxter L."/>
            <person name="Greenfield B.P."/>
            <person name="Bates H.J."/>
            <person name="Wilson F."/>
            <person name="Jackson A.C."/>
            <person name="Ott S."/>
            <person name="Harrison R.J."/>
            <person name="Clarkson J.P."/>
        </authorList>
    </citation>
    <scope>NUCLEOTIDE SEQUENCE [LARGE SCALE GENOMIC DNA]</scope>
    <source>
        <strain evidence="2 3">Fo_A13</strain>
    </source>
</reference>
<name>A0A420N7Y8_FUSOX</name>
<feature type="compositionally biased region" description="Polar residues" evidence="1">
    <location>
        <begin position="116"/>
        <end position="128"/>
    </location>
</feature>
<evidence type="ECO:0000313" key="2">
    <source>
        <dbReference type="EMBL" id="RKK76389.1"/>
    </source>
</evidence>
<protein>
    <submittedName>
        <fullName evidence="2">Uncharacterized protein</fullName>
    </submittedName>
</protein>
<organism evidence="2 3">
    <name type="scientific">Fusarium oxysporum</name>
    <name type="common">Fusarium vascular wilt</name>
    <dbReference type="NCBI Taxonomy" id="5507"/>
    <lineage>
        <taxon>Eukaryota</taxon>
        <taxon>Fungi</taxon>
        <taxon>Dikarya</taxon>
        <taxon>Ascomycota</taxon>
        <taxon>Pezizomycotina</taxon>
        <taxon>Sordariomycetes</taxon>
        <taxon>Hypocreomycetidae</taxon>
        <taxon>Hypocreales</taxon>
        <taxon>Nectriaceae</taxon>
        <taxon>Fusarium</taxon>
        <taxon>Fusarium oxysporum species complex</taxon>
    </lineage>
</organism>
<feature type="region of interest" description="Disordered" evidence="1">
    <location>
        <begin position="34"/>
        <end position="64"/>
    </location>
</feature>
<gene>
    <name evidence="2" type="ORF">BFJ69_g7039</name>
</gene>
<sequence length="128" mass="13679">MYLRILPSFPTSFIVAKDIHMVFTPKSSFQNGTLADAQSASSSSKGGFCGFSGSSSSSSSSFHHETANVQASSNVISVKIPAPQILGWINELMPEDKSKNTYKPLPTDEFDDLIPGQTQDSSSNAVSK</sequence>
<proteinExistence type="predicted"/>
<feature type="compositionally biased region" description="Low complexity" evidence="1">
    <location>
        <begin position="39"/>
        <end position="61"/>
    </location>
</feature>
<dbReference type="Proteomes" id="UP000285084">
    <property type="component" value="Unassembled WGS sequence"/>
</dbReference>
<comment type="caution">
    <text evidence="2">The sequence shown here is derived from an EMBL/GenBank/DDBJ whole genome shotgun (WGS) entry which is preliminary data.</text>
</comment>
<dbReference type="AlphaFoldDB" id="A0A420N7Y8"/>
<evidence type="ECO:0000313" key="3">
    <source>
        <dbReference type="Proteomes" id="UP000285084"/>
    </source>
</evidence>
<accession>A0A420N7Y8</accession>
<dbReference type="EMBL" id="MRCX01000053">
    <property type="protein sequence ID" value="RKK76389.1"/>
    <property type="molecule type" value="Genomic_DNA"/>
</dbReference>
<evidence type="ECO:0000256" key="1">
    <source>
        <dbReference type="SAM" id="MobiDB-lite"/>
    </source>
</evidence>